<keyword evidence="2" id="KW-1185">Reference proteome</keyword>
<proteinExistence type="predicted"/>
<name>A0A8S1N1G9_PARPR</name>
<evidence type="ECO:0000313" key="1">
    <source>
        <dbReference type="EMBL" id="CAD8086410.1"/>
    </source>
</evidence>
<organism evidence="1 2">
    <name type="scientific">Paramecium primaurelia</name>
    <dbReference type="NCBI Taxonomy" id="5886"/>
    <lineage>
        <taxon>Eukaryota</taxon>
        <taxon>Sar</taxon>
        <taxon>Alveolata</taxon>
        <taxon>Ciliophora</taxon>
        <taxon>Intramacronucleata</taxon>
        <taxon>Oligohymenophorea</taxon>
        <taxon>Peniculida</taxon>
        <taxon>Parameciidae</taxon>
        <taxon>Paramecium</taxon>
    </lineage>
</organism>
<dbReference type="Proteomes" id="UP000688137">
    <property type="component" value="Unassembled WGS sequence"/>
</dbReference>
<sequence length="553" mass="66146">MDSARKNASKRAALVQKLDMLDKSILHNIYHQEFQKTFQKKSIEKEQKGILIEQVQELDELSIIQRRVNLLVNLNRQIDDQIQKNDLLQQQKIMEDMNSVLSSQLDLFINQQADRNQILNRLQSDFNANHQNMQILEGEYLIAEFKKINQMDQSIYQQQQQEYRDLLGIQYQMQEELKIINAELEKYQKLNQTNNLQNYMLQGQVKNKQFSLQLIQEQYYCQKKKIRTFCIFYNKTNEYDQTYQPYFKLKNQKQITFENNEQLNNENTSINLWSNSKQKVKKLNPYRCQFYKFDQIFQRKENQRLNQYEQLFNQLELFIKGTLYKQIDLILKSYAFNSSEYHLIYNQDLNENIEKIRKLCDKEKPDTCNKLIVLLCDKNRGLIENLVNDIVKILSHFNNQLIEVNNLILTLTKFQIKDQQCEDILECNASNIEMMLDCLKSKEIFKTSQFHLKIEINLTNHVKRVLHILMLAPLLIENNELFCKQFKNIFKREKAFKEQIGSRIESIIKNIDKIIIITQIPEMIQTKENSAKKISIIQNIINFQSLLVVKQEN</sequence>
<dbReference type="AlphaFoldDB" id="A0A8S1N1G9"/>
<dbReference type="EMBL" id="CAJJDM010000079">
    <property type="protein sequence ID" value="CAD8086410.1"/>
    <property type="molecule type" value="Genomic_DNA"/>
</dbReference>
<evidence type="ECO:0000313" key="2">
    <source>
        <dbReference type="Proteomes" id="UP000688137"/>
    </source>
</evidence>
<reference evidence="1" key="1">
    <citation type="submission" date="2021-01" db="EMBL/GenBank/DDBJ databases">
        <authorList>
            <consortium name="Genoscope - CEA"/>
            <person name="William W."/>
        </authorList>
    </citation>
    <scope>NUCLEOTIDE SEQUENCE</scope>
</reference>
<protein>
    <submittedName>
        <fullName evidence="1">Uncharacterized protein</fullName>
    </submittedName>
</protein>
<gene>
    <name evidence="1" type="ORF">PPRIM_AZ9-3.1.T0760171</name>
</gene>
<accession>A0A8S1N1G9</accession>
<comment type="caution">
    <text evidence="1">The sequence shown here is derived from an EMBL/GenBank/DDBJ whole genome shotgun (WGS) entry which is preliminary data.</text>
</comment>
<dbReference type="OMA" id="MIQTKEN"/>